<dbReference type="AlphaFoldDB" id="A0A134BBN5"/>
<evidence type="ECO:0000313" key="3">
    <source>
        <dbReference type="Proteomes" id="UP000070531"/>
    </source>
</evidence>
<feature type="transmembrane region" description="Helical" evidence="1">
    <location>
        <begin position="34"/>
        <end position="59"/>
    </location>
</feature>
<gene>
    <name evidence="2" type="ORF">HMPREF1860_01420</name>
</gene>
<protein>
    <submittedName>
        <fullName evidence="2">Uncharacterized protein</fullName>
    </submittedName>
</protein>
<evidence type="ECO:0000256" key="1">
    <source>
        <dbReference type="SAM" id="Phobius"/>
    </source>
</evidence>
<accession>A0A134BBN5</accession>
<keyword evidence="1" id="KW-0472">Membrane</keyword>
<sequence>MSHAAAEADDFIQEFQIRGERDVLLLHGRVNKGCLLGVGLASTTVLAVISVFILFPLVVKQQVAPDALLENQLHARFANAMAELHEFRRNARFGDGEGFHSAKILVVGVLRELFHDALVREVANMLQHYKTDHQADRLAHASVVFTVQGGKGTLKGFPIYQIGKFIHWMGGIEHGCQVPKH</sequence>
<organism evidence="2">
    <name type="scientific">Prevotella amnii</name>
    <dbReference type="NCBI Taxonomy" id="419005"/>
    <lineage>
        <taxon>Bacteria</taxon>
        <taxon>Pseudomonadati</taxon>
        <taxon>Bacteroidota</taxon>
        <taxon>Bacteroidia</taxon>
        <taxon>Bacteroidales</taxon>
        <taxon>Prevotellaceae</taxon>
        <taxon>Prevotella</taxon>
    </lineage>
</organism>
<name>A0A134BBN5_9BACT</name>
<keyword evidence="1" id="KW-1133">Transmembrane helix</keyword>
<dbReference type="EMBL" id="LSDL01000073">
    <property type="protein sequence ID" value="KXB77363.1"/>
    <property type="molecule type" value="Genomic_DNA"/>
</dbReference>
<keyword evidence="1" id="KW-0812">Transmembrane</keyword>
<reference evidence="2 3" key="1">
    <citation type="submission" date="2016-01" db="EMBL/GenBank/DDBJ databases">
        <authorList>
            <person name="Oliw E.H."/>
        </authorList>
    </citation>
    <scope>NUCLEOTIDE SEQUENCE [LARGE SCALE GENOMIC DNA]</scope>
    <source>
        <strain evidence="2 3">DNF00307</strain>
    </source>
</reference>
<proteinExistence type="predicted"/>
<dbReference type="Proteomes" id="UP000070531">
    <property type="component" value="Unassembled WGS sequence"/>
</dbReference>
<comment type="caution">
    <text evidence="2">The sequence shown here is derived from an EMBL/GenBank/DDBJ whole genome shotgun (WGS) entry which is preliminary data.</text>
</comment>
<evidence type="ECO:0000313" key="2">
    <source>
        <dbReference type="EMBL" id="KXB77363.1"/>
    </source>
</evidence>